<keyword evidence="1" id="KW-1133">Transmembrane helix</keyword>
<dbReference type="STRING" id="1123010.SAMN02745724_02085"/>
<accession>A0A1I1KJ48</accession>
<dbReference type="InterPro" id="IPR005625">
    <property type="entry name" value="PepSY-ass_TM"/>
</dbReference>
<dbReference type="Pfam" id="PF03929">
    <property type="entry name" value="PepSY_TM"/>
    <property type="match status" value="1"/>
</dbReference>
<dbReference type="AlphaFoldDB" id="A0A1I1KJ48"/>
<dbReference type="OrthoDB" id="9776609at2"/>
<keyword evidence="3" id="KW-1185">Reference proteome</keyword>
<feature type="transmembrane region" description="Helical" evidence="1">
    <location>
        <begin position="12"/>
        <end position="36"/>
    </location>
</feature>
<feature type="transmembrane region" description="Helical" evidence="1">
    <location>
        <begin position="191"/>
        <end position="224"/>
    </location>
</feature>
<dbReference type="EMBL" id="FOLO01000013">
    <property type="protein sequence ID" value="SFC60896.1"/>
    <property type="molecule type" value="Genomic_DNA"/>
</dbReference>
<feature type="transmembrane region" description="Helical" evidence="1">
    <location>
        <begin position="344"/>
        <end position="364"/>
    </location>
</feature>
<feature type="transmembrane region" description="Helical" evidence="1">
    <location>
        <begin position="417"/>
        <end position="435"/>
    </location>
</feature>
<reference evidence="2 3" key="1">
    <citation type="submission" date="2016-10" db="EMBL/GenBank/DDBJ databases">
        <authorList>
            <person name="de Groot N.N."/>
        </authorList>
    </citation>
    <scope>NUCLEOTIDE SEQUENCE [LARGE SCALE GENOMIC DNA]</scope>
    <source>
        <strain evidence="2 3">DSM 6059</strain>
    </source>
</reference>
<feature type="transmembrane region" description="Helical" evidence="1">
    <location>
        <begin position="477"/>
        <end position="499"/>
    </location>
</feature>
<gene>
    <name evidence="2" type="ORF">SAMN02745724_02085</name>
</gene>
<dbReference type="PANTHER" id="PTHR34219">
    <property type="entry name" value="IRON-REGULATED INNER MEMBRANE PROTEIN-RELATED"/>
    <property type="match status" value="1"/>
</dbReference>
<feature type="transmembrane region" description="Helical" evidence="1">
    <location>
        <begin position="144"/>
        <end position="170"/>
    </location>
</feature>
<protein>
    <submittedName>
        <fullName evidence="2">Uncharacterized iron-regulated membrane protein</fullName>
    </submittedName>
</protein>
<organism evidence="2 3">
    <name type="scientific">Pseudoalteromonas denitrificans DSM 6059</name>
    <dbReference type="NCBI Taxonomy" id="1123010"/>
    <lineage>
        <taxon>Bacteria</taxon>
        <taxon>Pseudomonadati</taxon>
        <taxon>Pseudomonadota</taxon>
        <taxon>Gammaproteobacteria</taxon>
        <taxon>Alteromonadales</taxon>
        <taxon>Pseudoalteromonadaceae</taxon>
        <taxon>Pseudoalteromonas</taxon>
    </lineage>
</organism>
<evidence type="ECO:0000256" key="1">
    <source>
        <dbReference type="SAM" id="Phobius"/>
    </source>
</evidence>
<sequence length="523" mass="59415">MNKTFLKRITDAHSWLGLIISGLLFIVFFAGSISLFRAEITQWSMQPHFEPTKGAFLPVSEILKIAIKDRDFDPKEHLTLIKPSKHIPYYKAYVDIQHQPGEEDHDALLIDPVSGEIVASIDDFFLADFIYDLHIDLNIPAGKYIIGFVTLFFFFALVSGIFIHARKLFINFFKYRSKHNKRSQLLDMHNVVGVMSLPFTIMYAISGLIFNLVIIYQIAFALVLYKGDQQALLDDAGYQAIEPQWVDKTWNKPDLDQILQKITNEYGTLPRMIRVYNYGDESAVVHTIGKIEQAFAQKFETAITVKDQHTLFTKDAQNPNTLVQGLYVISQLHFGDFAGFDLRILYFLLGLGVCGLIITGNLLWIEQRSRQRNHSPKTLKFVNNFTLWSTGGIVLATAVSFMTERLLPVNLTTRPDYMVYSFIITLALVACLLPLSRNKKVFLGYLLTSTALLLLSLVVIDWIMFANEIINLWQQGINTVIGLQIGFIFLAIILAFAGIKLTNQKHNPDVLENEMIDTCELAG</sequence>
<evidence type="ECO:0000313" key="2">
    <source>
        <dbReference type="EMBL" id="SFC60896.1"/>
    </source>
</evidence>
<dbReference type="RefSeq" id="WP_091983416.1">
    <property type="nucleotide sequence ID" value="NZ_FOLO01000013.1"/>
</dbReference>
<evidence type="ECO:0000313" key="3">
    <source>
        <dbReference type="Proteomes" id="UP000198862"/>
    </source>
</evidence>
<feature type="transmembrane region" description="Helical" evidence="1">
    <location>
        <begin position="442"/>
        <end position="465"/>
    </location>
</feature>
<keyword evidence="1" id="KW-0472">Membrane</keyword>
<keyword evidence="1" id="KW-0812">Transmembrane</keyword>
<dbReference type="PANTHER" id="PTHR34219:SF3">
    <property type="entry name" value="BLL7967 PROTEIN"/>
    <property type="match status" value="1"/>
</dbReference>
<name>A0A1I1KJ48_9GAMM</name>
<feature type="transmembrane region" description="Helical" evidence="1">
    <location>
        <begin position="385"/>
        <end position="402"/>
    </location>
</feature>
<dbReference type="Proteomes" id="UP000198862">
    <property type="component" value="Unassembled WGS sequence"/>
</dbReference>
<proteinExistence type="predicted"/>